<evidence type="ECO:0000256" key="4">
    <source>
        <dbReference type="ARBA" id="ARBA00021870"/>
    </source>
</evidence>
<feature type="domain" description="Flagellar motor switch protein FliG N-terminal" evidence="14">
    <location>
        <begin position="24"/>
        <end position="122"/>
    </location>
</feature>
<dbReference type="Pfam" id="PF01706">
    <property type="entry name" value="FliG_C"/>
    <property type="match status" value="1"/>
</dbReference>
<evidence type="ECO:0000256" key="1">
    <source>
        <dbReference type="ARBA" id="ARBA00004117"/>
    </source>
</evidence>
<keyword evidence="8" id="KW-0472">Membrane</keyword>
<comment type="caution">
    <text evidence="15">The sequence shown here is derived from an EMBL/GenBank/DDBJ whole genome shotgun (WGS) entry which is preliminary data.</text>
</comment>
<dbReference type="Pfam" id="PF14841">
    <property type="entry name" value="FliG_M"/>
    <property type="match status" value="1"/>
</dbReference>
<keyword evidence="5" id="KW-1003">Cell membrane</keyword>
<dbReference type="GO" id="GO:0003774">
    <property type="term" value="F:cytoskeletal motor activity"/>
    <property type="evidence" value="ECO:0007669"/>
    <property type="project" value="InterPro"/>
</dbReference>
<dbReference type="SUPFAM" id="SSF48029">
    <property type="entry name" value="FliG"/>
    <property type="match status" value="2"/>
</dbReference>
<comment type="function">
    <text evidence="10">FliG is one of three proteins (FliG, FliN, FliM) that forms the rotor-mounted switch complex (C ring), located at the base of the basal body. This complex interacts with the CheY and CheZ chemotaxis proteins, in addition to contacting components of the motor that determine the direction of flagellar rotation.</text>
</comment>
<evidence type="ECO:0000256" key="11">
    <source>
        <dbReference type="SAM" id="MobiDB-lite"/>
    </source>
</evidence>
<keyword evidence="7" id="KW-0283">Flagellar rotation</keyword>
<keyword evidence="6" id="KW-0145">Chemotaxis</keyword>
<reference evidence="15 16" key="1">
    <citation type="journal article" date="2018" name="Arch. Microbiol.">
        <title>New insights into the metabolic potential of the phototrophic purple bacterium Rhodopila globiformis DSM 161(T) from its draft genome sequence and evidence for a vanadium-dependent nitrogenase.</title>
        <authorList>
            <person name="Imhoff J.F."/>
            <person name="Rahn T."/>
            <person name="Kunzel S."/>
            <person name="Neulinger S.C."/>
        </authorList>
    </citation>
    <scope>NUCLEOTIDE SEQUENCE [LARGE SCALE GENOMIC DNA]</scope>
    <source>
        <strain evidence="15 16">DSM 161</strain>
    </source>
</reference>
<evidence type="ECO:0000313" key="16">
    <source>
        <dbReference type="Proteomes" id="UP000239724"/>
    </source>
</evidence>
<dbReference type="InterPro" id="IPR032779">
    <property type="entry name" value="FliG_M"/>
</dbReference>
<dbReference type="InterPro" id="IPR028263">
    <property type="entry name" value="FliG_N"/>
</dbReference>
<organism evidence="15 16">
    <name type="scientific">Rhodopila globiformis</name>
    <name type="common">Rhodopseudomonas globiformis</name>
    <dbReference type="NCBI Taxonomy" id="1071"/>
    <lineage>
        <taxon>Bacteria</taxon>
        <taxon>Pseudomonadati</taxon>
        <taxon>Pseudomonadota</taxon>
        <taxon>Alphaproteobacteria</taxon>
        <taxon>Acetobacterales</taxon>
        <taxon>Acetobacteraceae</taxon>
        <taxon>Rhodopila</taxon>
    </lineage>
</organism>
<dbReference type="PRINTS" id="PR00954">
    <property type="entry name" value="FLGMOTORFLIG"/>
</dbReference>
<evidence type="ECO:0000259" key="13">
    <source>
        <dbReference type="Pfam" id="PF14841"/>
    </source>
</evidence>
<keyword evidence="15" id="KW-0969">Cilium</keyword>
<dbReference type="PANTHER" id="PTHR30534:SF0">
    <property type="entry name" value="FLAGELLAR MOTOR SWITCH PROTEIN FLIG"/>
    <property type="match status" value="1"/>
</dbReference>
<dbReference type="GO" id="GO:0071973">
    <property type="term" value="P:bacterial-type flagellum-dependent cell motility"/>
    <property type="evidence" value="ECO:0007669"/>
    <property type="project" value="InterPro"/>
</dbReference>
<dbReference type="Pfam" id="PF14842">
    <property type="entry name" value="FliG_N"/>
    <property type="match status" value="1"/>
</dbReference>
<dbReference type="Gene3D" id="1.10.220.30">
    <property type="match status" value="3"/>
</dbReference>
<name>A0A2S6MZ43_RHOGL</name>
<protein>
    <recommendedName>
        <fullName evidence="4">Flagellar motor switch protein FliG</fullName>
    </recommendedName>
</protein>
<dbReference type="GO" id="GO:0006935">
    <property type="term" value="P:chemotaxis"/>
    <property type="evidence" value="ECO:0007669"/>
    <property type="project" value="UniProtKB-KW"/>
</dbReference>
<evidence type="ECO:0000256" key="3">
    <source>
        <dbReference type="ARBA" id="ARBA00010299"/>
    </source>
</evidence>
<comment type="subcellular location">
    <subcellularLocation>
        <location evidence="1">Bacterial flagellum basal body</location>
    </subcellularLocation>
    <subcellularLocation>
        <location evidence="2">Cell membrane</location>
        <topology evidence="2">Peripheral membrane protein</topology>
        <orientation evidence="2">Cytoplasmic side</orientation>
    </subcellularLocation>
</comment>
<gene>
    <name evidence="15" type="ORF">CCS01_26740</name>
</gene>
<evidence type="ECO:0000256" key="6">
    <source>
        <dbReference type="ARBA" id="ARBA00022500"/>
    </source>
</evidence>
<dbReference type="GO" id="GO:0005886">
    <property type="term" value="C:plasma membrane"/>
    <property type="evidence" value="ECO:0007669"/>
    <property type="project" value="UniProtKB-SubCell"/>
</dbReference>
<dbReference type="EMBL" id="NHRY01000255">
    <property type="protein sequence ID" value="PPQ27628.1"/>
    <property type="molecule type" value="Genomic_DNA"/>
</dbReference>
<dbReference type="OrthoDB" id="9780302at2"/>
<keyword evidence="16" id="KW-1185">Reference proteome</keyword>
<evidence type="ECO:0000256" key="5">
    <source>
        <dbReference type="ARBA" id="ARBA00022475"/>
    </source>
</evidence>
<evidence type="ECO:0000256" key="9">
    <source>
        <dbReference type="ARBA" id="ARBA00023143"/>
    </source>
</evidence>
<dbReference type="PANTHER" id="PTHR30534">
    <property type="entry name" value="FLAGELLAR MOTOR SWITCH PROTEIN FLIG"/>
    <property type="match status" value="1"/>
</dbReference>
<keyword evidence="9" id="KW-0975">Bacterial flagellum</keyword>
<feature type="domain" description="Flagellar motor switch protein FliG middle" evidence="13">
    <location>
        <begin position="130"/>
        <end position="202"/>
    </location>
</feature>
<evidence type="ECO:0000256" key="10">
    <source>
        <dbReference type="ARBA" id="ARBA00025598"/>
    </source>
</evidence>
<evidence type="ECO:0000313" key="15">
    <source>
        <dbReference type="EMBL" id="PPQ27628.1"/>
    </source>
</evidence>
<dbReference type="InterPro" id="IPR023087">
    <property type="entry name" value="Flg_Motor_Flig_C"/>
</dbReference>
<feature type="region of interest" description="Disordered" evidence="11">
    <location>
        <begin position="1"/>
        <end position="20"/>
    </location>
</feature>
<keyword evidence="15" id="KW-0966">Cell projection</keyword>
<dbReference type="AlphaFoldDB" id="A0A2S6MZ43"/>
<evidence type="ECO:0000259" key="12">
    <source>
        <dbReference type="Pfam" id="PF01706"/>
    </source>
</evidence>
<proteinExistence type="inferred from homology"/>
<evidence type="ECO:0000259" key="14">
    <source>
        <dbReference type="Pfam" id="PF14842"/>
    </source>
</evidence>
<dbReference type="InterPro" id="IPR000090">
    <property type="entry name" value="Flg_Motor_Flig"/>
</dbReference>
<keyword evidence="15" id="KW-0282">Flagellum</keyword>
<comment type="similarity">
    <text evidence="3">Belongs to the FliG family.</text>
</comment>
<evidence type="ECO:0000256" key="7">
    <source>
        <dbReference type="ARBA" id="ARBA00022779"/>
    </source>
</evidence>
<accession>A0A2S6MZ43</accession>
<evidence type="ECO:0000256" key="8">
    <source>
        <dbReference type="ARBA" id="ARBA00023136"/>
    </source>
</evidence>
<sequence>MKPTPKAGGPLANRLEGPKPGGRVAKAAIIMMALDPERSQRILSALDDREIRRLGSAMANLGRTGVDQVEKTVAEFQAEVGRTCNVIGTLESTEKLLSLALPPEKVAEIIEELKGPNGRNIWEKLANLQPQLLAGYLRNEYPQTVAVILAKLPAGHAARILRLLPERLAADVAIRMVRMNSIQRTVLADIEETLKREFVTELSRSYDRDSTAIMAEMLNRSEKDVLERIMATLEEAEPQAAARIRRIMFTFEDLKRVDRSTFGVLIGECAVEKLPVALSAASPELCEMFLSCMSERAANMLREEMETMVAPRRKAVDDAQSEIVALARRLNDEGRIIINEEEDENQALY</sequence>
<evidence type="ECO:0000256" key="2">
    <source>
        <dbReference type="ARBA" id="ARBA00004413"/>
    </source>
</evidence>
<dbReference type="Proteomes" id="UP000239724">
    <property type="component" value="Unassembled WGS sequence"/>
</dbReference>
<feature type="domain" description="Flagellar motor switch protein FliG C-terminal" evidence="12">
    <location>
        <begin position="232"/>
        <end position="338"/>
    </location>
</feature>
<dbReference type="InterPro" id="IPR011002">
    <property type="entry name" value="FliG_a-hlx"/>
</dbReference>
<dbReference type="GO" id="GO:0009425">
    <property type="term" value="C:bacterial-type flagellum basal body"/>
    <property type="evidence" value="ECO:0007669"/>
    <property type="project" value="UniProtKB-SubCell"/>
</dbReference>